<keyword evidence="2" id="KW-1133">Transmembrane helix</keyword>
<organism evidence="3 4">
    <name type="scientific">Fonsecaea multimorphosa CBS 102226</name>
    <dbReference type="NCBI Taxonomy" id="1442371"/>
    <lineage>
        <taxon>Eukaryota</taxon>
        <taxon>Fungi</taxon>
        <taxon>Dikarya</taxon>
        <taxon>Ascomycota</taxon>
        <taxon>Pezizomycotina</taxon>
        <taxon>Eurotiomycetes</taxon>
        <taxon>Chaetothyriomycetidae</taxon>
        <taxon>Chaetothyriales</taxon>
        <taxon>Herpotrichiellaceae</taxon>
        <taxon>Fonsecaea</taxon>
    </lineage>
</organism>
<gene>
    <name evidence="3" type="ORF">Z520_10639</name>
</gene>
<feature type="compositionally biased region" description="Polar residues" evidence="1">
    <location>
        <begin position="38"/>
        <end position="53"/>
    </location>
</feature>
<reference evidence="3 4" key="1">
    <citation type="submission" date="2015-01" db="EMBL/GenBank/DDBJ databases">
        <title>The Genome Sequence of Fonsecaea multimorphosa CBS 102226.</title>
        <authorList>
            <consortium name="The Broad Institute Genomics Platform"/>
            <person name="Cuomo C."/>
            <person name="de Hoog S."/>
            <person name="Gorbushina A."/>
            <person name="Stielow B."/>
            <person name="Teixiera M."/>
            <person name="Abouelleil A."/>
            <person name="Chapman S.B."/>
            <person name="Priest M."/>
            <person name="Young S.K."/>
            <person name="Wortman J."/>
            <person name="Nusbaum C."/>
            <person name="Birren B."/>
        </authorList>
    </citation>
    <scope>NUCLEOTIDE SEQUENCE [LARGE SCALE GENOMIC DNA]</scope>
    <source>
        <strain evidence="3 4">CBS 102226</strain>
    </source>
</reference>
<dbReference type="VEuPathDB" id="FungiDB:Z520_10639"/>
<name>A0A0D2KAZ4_9EURO</name>
<feature type="compositionally biased region" description="Low complexity" evidence="1">
    <location>
        <begin position="67"/>
        <end position="76"/>
    </location>
</feature>
<sequence>MAVLSSAARPLLRLRTLRSCVPHRFASSSSSATTTSSKQVTSRVGTSSQSPISKLNIPTPKGPSPQPGKGQQPSIPTLEGPVSQFIRELPPHLAKKQWYAQKLYDAGTTAIYRPPSHFGIYAAAFVIGSSAIGVAGILAYGNLWAWEGDPDLPWFVPVAHRLGIFVFSAVGWLIMMRSLRIIKAIDLVPVDGVVKMAVQVRRPLPFLRPKQFLIEPYRFQMDNKFVQQLAEPDFIMANAEAPSSTNQTSGGLVPSIVRAISKAIYYPFASTRRLMTLEGFMMVNFEGSRGKMKLDTQGLFSNAAEDLIQMGTTRL</sequence>
<evidence type="ECO:0000256" key="2">
    <source>
        <dbReference type="SAM" id="Phobius"/>
    </source>
</evidence>
<keyword evidence="4" id="KW-1185">Reference proteome</keyword>
<keyword evidence="2" id="KW-0472">Membrane</keyword>
<dbReference type="RefSeq" id="XP_016627856.1">
    <property type="nucleotide sequence ID" value="XM_016781131.1"/>
</dbReference>
<keyword evidence="2" id="KW-0812">Transmembrane</keyword>
<evidence type="ECO:0000313" key="3">
    <source>
        <dbReference type="EMBL" id="KIX93733.1"/>
    </source>
</evidence>
<dbReference type="EMBL" id="KN848092">
    <property type="protein sequence ID" value="KIX93733.1"/>
    <property type="molecule type" value="Genomic_DNA"/>
</dbReference>
<accession>A0A0D2KAZ4</accession>
<dbReference type="Proteomes" id="UP000053411">
    <property type="component" value="Unassembled WGS sequence"/>
</dbReference>
<dbReference type="OrthoDB" id="4140442at2759"/>
<feature type="transmembrane region" description="Helical" evidence="2">
    <location>
        <begin position="152"/>
        <end position="175"/>
    </location>
</feature>
<feature type="region of interest" description="Disordered" evidence="1">
    <location>
        <begin position="25"/>
        <end position="77"/>
    </location>
</feature>
<protein>
    <submittedName>
        <fullName evidence="3">Uncharacterized protein</fullName>
    </submittedName>
</protein>
<feature type="compositionally biased region" description="Low complexity" evidence="1">
    <location>
        <begin position="26"/>
        <end position="37"/>
    </location>
</feature>
<proteinExistence type="predicted"/>
<evidence type="ECO:0000256" key="1">
    <source>
        <dbReference type="SAM" id="MobiDB-lite"/>
    </source>
</evidence>
<evidence type="ECO:0000313" key="4">
    <source>
        <dbReference type="Proteomes" id="UP000053411"/>
    </source>
</evidence>
<feature type="transmembrane region" description="Helical" evidence="2">
    <location>
        <begin position="118"/>
        <end position="140"/>
    </location>
</feature>
<dbReference type="AlphaFoldDB" id="A0A0D2KAZ4"/>
<dbReference type="STRING" id="1442371.A0A0D2KAZ4"/>
<dbReference type="GeneID" id="27716385"/>